<evidence type="ECO:0000313" key="3">
    <source>
        <dbReference type="Proteomes" id="UP001595715"/>
    </source>
</evidence>
<accession>A0ABV8K2N1</accession>
<evidence type="ECO:0000256" key="1">
    <source>
        <dbReference type="SAM" id="MobiDB-lite"/>
    </source>
</evidence>
<reference evidence="3" key="1">
    <citation type="journal article" date="2019" name="Int. J. Syst. Evol. Microbiol.">
        <title>The Global Catalogue of Microorganisms (GCM) 10K type strain sequencing project: providing services to taxonomists for standard genome sequencing and annotation.</title>
        <authorList>
            <consortium name="The Broad Institute Genomics Platform"/>
            <consortium name="The Broad Institute Genome Sequencing Center for Infectious Disease"/>
            <person name="Wu L."/>
            <person name="Ma J."/>
        </authorList>
    </citation>
    <scope>NUCLEOTIDE SEQUENCE [LARGE SCALE GENOMIC DNA]</scope>
    <source>
        <strain evidence="3">IBRC-M 10987</strain>
    </source>
</reference>
<gene>
    <name evidence="2" type="ORF">ACFOZ8_08680</name>
</gene>
<protein>
    <submittedName>
        <fullName evidence="2">Class IIb bacteriocin, lactobin A/cerein 7B family</fullName>
    </submittedName>
</protein>
<keyword evidence="3" id="KW-1185">Reference proteome</keyword>
<sequence length="48" mass="5564">MAEEQKNVDEQAPTEIELDDIQEELTQQDLQEVNGGWGPNVRIKRRGR</sequence>
<dbReference type="InterPro" id="IPR023991">
    <property type="entry name" value="Bacteriocin_IIb_lactobn/cerein"/>
</dbReference>
<dbReference type="NCBIfam" id="TIGR03949">
    <property type="entry name" value="bact_IIb_cerein"/>
    <property type="match status" value="1"/>
</dbReference>
<feature type="region of interest" description="Disordered" evidence="1">
    <location>
        <begin position="26"/>
        <end position="48"/>
    </location>
</feature>
<organism evidence="2 3">
    <name type="scientific">Paenibacillus xanthanilyticus</name>
    <dbReference type="NCBI Taxonomy" id="1783531"/>
    <lineage>
        <taxon>Bacteria</taxon>
        <taxon>Bacillati</taxon>
        <taxon>Bacillota</taxon>
        <taxon>Bacilli</taxon>
        <taxon>Bacillales</taxon>
        <taxon>Paenibacillaceae</taxon>
        <taxon>Paenibacillus</taxon>
    </lineage>
</organism>
<dbReference type="EMBL" id="JBHSAM010000020">
    <property type="protein sequence ID" value="MFC4099730.1"/>
    <property type="molecule type" value="Genomic_DNA"/>
</dbReference>
<evidence type="ECO:0000313" key="2">
    <source>
        <dbReference type="EMBL" id="MFC4099730.1"/>
    </source>
</evidence>
<proteinExistence type="predicted"/>
<dbReference type="RefSeq" id="WP_377718412.1">
    <property type="nucleotide sequence ID" value="NZ_JBHSAM010000020.1"/>
</dbReference>
<name>A0ABV8K2N1_9BACL</name>
<comment type="caution">
    <text evidence="2">The sequence shown here is derived from an EMBL/GenBank/DDBJ whole genome shotgun (WGS) entry which is preliminary data.</text>
</comment>
<dbReference type="Proteomes" id="UP001595715">
    <property type="component" value="Unassembled WGS sequence"/>
</dbReference>